<sequence length="139" mass="16450">MRTSTFNYIKDILADYSKIDDYIKQREKELRNPFQERDQNARIKGNKINYDTTANLLITIEQDRRLASLARNKRIIADTINAADEETKTIIKELYLKKYPQYNIQGLIDHQLIFCSRSQAYNLRNKFFGDIALQLNLEI</sequence>
<organism evidence="1 2">
    <name type="scientific">Melissococcus plutonius</name>
    <dbReference type="NCBI Taxonomy" id="33970"/>
    <lineage>
        <taxon>Bacteria</taxon>
        <taxon>Bacillati</taxon>
        <taxon>Bacillota</taxon>
        <taxon>Bacilli</taxon>
        <taxon>Lactobacillales</taxon>
        <taxon>Enterococcaceae</taxon>
        <taxon>Melissococcus</taxon>
    </lineage>
</organism>
<dbReference type="Proteomes" id="UP000269226">
    <property type="component" value="Chromosome"/>
</dbReference>
<evidence type="ECO:0000313" key="1">
    <source>
        <dbReference type="EMBL" id="BBC60673.1"/>
    </source>
</evidence>
<dbReference type="NCBIfam" id="TIGR01636">
    <property type="entry name" value="phage_rinA"/>
    <property type="match status" value="1"/>
</dbReference>
<dbReference type="EMBL" id="AP018492">
    <property type="protein sequence ID" value="BBC60673.1"/>
    <property type="molecule type" value="Genomic_DNA"/>
</dbReference>
<dbReference type="InterPro" id="IPR006523">
    <property type="entry name" value="RinA"/>
</dbReference>
<evidence type="ECO:0000313" key="2">
    <source>
        <dbReference type="Proteomes" id="UP000269226"/>
    </source>
</evidence>
<proteinExistence type="predicted"/>
<protein>
    <submittedName>
        <fullName evidence="1">Transcriptional regulator, RinA family</fullName>
    </submittedName>
</protein>
<gene>
    <name evidence="1" type="ORF">DAT561_0538</name>
</gene>
<reference evidence="1 2" key="1">
    <citation type="submission" date="2018-01" db="EMBL/GenBank/DDBJ databases">
        <title>Whole genome sequence of Melissococcus plutonius DAT561.</title>
        <authorList>
            <person name="Okumura K."/>
            <person name="Takamatsu D."/>
            <person name="Okura M."/>
        </authorList>
    </citation>
    <scope>NUCLEOTIDE SEQUENCE [LARGE SCALE GENOMIC DNA]</scope>
    <source>
        <strain evidence="1 2">DAT561</strain>
    </source>
</reference>
<name>A0A2Z5Y1J3_9ENTE</name>
<accession>A0A2Z5Y1J3</accession>
<dbReference type="RefSeq" id="WP_015694701.1">
    <property type="nucleotide sequence ID" value="NZ_AP018492.1"/>
</dbReference>
<dbReference type="AlphaFoldDB" id="A0A2Z5Y1J3"/>
<dbReference type="GeneID" id="57043096"/>